<gene>
    <name evidence="2" type="ORF">QE152_g33488</name>
</gene>
<evidence type="ECO:0008006" key="4">
    <source>
        <dbReference type="Google" id="ProtNLM"/>
    </source>
</evidence>
<dbReference type="Proteomes" id="UP001458880">
    <property type="component" value="Unassembled WGS sequence"/>
</dbReference>
<reference evidence="2 3" key="1">
    <citation type="journal article" date="2024" name="BMC Genomics">
        <title>De novo assembly and annotation of Popillia japonica's genome with initial clues to its potential as an invasive pest.</title>
        <authorList>
            <person name="Cucini C."/>
            <person name="Boschi S."/>
            <person name="Funari R."/>
            <person name="Cardaioli E."/>
            <person name="Iannotti N."/>
            <person name="Marturano G."/>
            <person name="Paoli F."/>
            <person name="Bruttini M."/>
            <person name="Carapelli A."/>
            <person name="Frati F."/>
            <person name="Nardi F."/>
        </authorList>
    </citation>
    <scope>NUCLEOTIDE SEQUENCE [LARGE SCALE GENOMIC DNA]</scope>
    <source>
        <strain evidence="2">DMR45628</strain>
    </source>
</reference>
<proteinExistence type="predicted"/>
<protein>
    <recommendedName>
        <fullName evidence="4">Secreted protein</fullName>
    </recommendedName>
</protein>
<organism evidence="2 3">
    <name type="scientific">Popillia japonica</name>
    <name type="common">Japanese beetle</name>
    <dbReference type="NCBI Taxonomy" id="7064"/>
    <lineage>
        <taxon>Eukaryota</taxon>
        <taxon>Metazoa</taxon>
        <taxon>Ecdysozoa</taxon>
        <taxon>Arthropoda</taxon>
        <taxon>Hexapoda</taxon>
        <taxon>Insecta</taxon>
        <taxon>Pterygota</taxon>
        <taxon>Neoptera</taxon>
        <taxon>Endopterygota</taxon>
        <taxon>Coleoptera</taxon>
        <taxon>Polyphaga</taxon>
        <taxon>Scarabaeiformia</taxon>
        <taxon>Scarabaeidae</taxon>
        <taxon>Rutelinae</taxon>
        <taxon>Popillia</taxon>
    </lineage>
</organism>
<evidence type="ECO:0000313" key="3">
    <source>
        <dbReference type="Proteomes" id="UP001458880"/>
    </source>
</evidence>
<evidence type="ECO:0000256" key="1">
    <source>
        <dbReference type="SAM" id="MobiDB-lite"/>
    </source>
</evidence>
<dbReference type="EMBL" id="JASPKY010000510">
    <property type="protein sequence ID" value="KAK9694529.1"/>
    <property type="molecule type" value="Genomic_DNA"/>
</dbReference>
<name>A0AAW1IWT0_POPJA</name>
<keyword evidence="3" id="KW-1185">Reference proteome</keyword>
<feature type="region of interest" description="Disordered" evidence="1">
    <location>
        <begin position="31"/>
        <end position="69"/>
    </location>
</feature>
<feature type="compositionally biased region" description="Basic and acidic residues" evidence="1">
    <location>
        <begin position="31"/>
        <end position="53"/>
    </location>
</feature>
<sequence length="69" mass="8037">MFLLLFPASSTGCLKGKLETPLEKIIVRRIDERDRSAQHREEEANRQKNNDKKKNTRSQRPPITVRPGH</sequence>
<comment type="caution">
    <text evidence="2">The sequence shown here is derived from an EMBL/GenBank/DDBJ whole genome shotgun (WGS) entry which is preliminary data.</text>
</comment>
<evidence type="ECO:0000313" key="2">
    <source>
        <dbReference type="EMBL" id="KAK9694529.1"/>
    </source>
</evidence>
<dbReference type="AlphaFoldDB" id="A0AAW1IWT0"/>
<accession>A0AAW1IWT0</accession>